<dbReference type="STRING" id="483547.GSUB_13110"/>
<dbReference type="RefSeq" id="WP_040201189.1">
    <property type="nucleotide sequence ID" value="NZ_CP010311.1"/>
</dbReference>
<dbReference type="GO" id="GO:0015935">
    <property type="term" value="C:small ribosomal subunit"/>
    <property type="evidence" value="ECO:0007669"/>
    <property type="project" value="TreeGrafter"/>
</dbReference>
<dbReference type="EMBL" id="CP010311">
    <property type="protein sequence ID" value="AJF07312.1"/>
    <property type="molecule type" value="Genomic_DNA"/>
</dbReference>
<dbReference type="Proteomes" id="UP000035036">
    <property type="component" value="Chromosome"/>
</dbReference>
<dbReference type="KEGG" id="gsb:GSUB_13110"/>
<name>A0A0B5FGM4_9BACT</name>
<accession>A0A0B5FGM4</accession>
<sequence length="87" mass="10036">MSVKIRLARGGAKKKAFYQVVVADDRFPRDGRCIDRLGQYDPRQDPPMVRLDEERVLEWLKKGAQPTDTVRQILSARGLWSKHKQSA</sequence>
<dbReference type="Pfam" id="PF00886">
    <property type="entry name" value="Ribosomal_S16"/>
    <property type="match status" value="1"/>
</dbReference>
<evidence type="ECO:0000256" key="3">
    <source>
        <dbReference type="HAMAP-Rule" id="MF_00385"/>
    </source>
</evidence>
<dbReference type="InterPro" id="IPR000307">
    <property type="entry name" value="Ribosomal_bS16"/>
</dbReference>
<reference evidence="4 5" key="1">
    <citation type="journal article" date="2015" name="Genome Announc.">
        <title>Genomes of Geoalkalibacter ferrihydriticus Z-0531T and Geoalkalibacter subterraneus Red1T, Two Haloalkaliphilic Metal-Reducing Deltaproteobacteria.</title>
        <authorList>
            <person name="Badalamenti J.P."/>
            <person name="Krajmalnik-Brown R."/>
            <person name="Torres C.I."/>
            <person name="Bond D.R."/>
        </authorList>
    </citation>
    <scope>NUCLEOTIDE SEQUENCE [LARGE SCALE GENOMIC DNA]</scope>
    <source>
        <strain evidence="4 5">Red1</strain>
    </source>
</reference>
<proteinExistence type="inferred from homology"/>
<comment type="similarity">
    <text evidence="3">Belongs to the bacterial ribosomal protein bS16 family.</text>
</comment>
<keyword evidence="2 3" id="KW-0687">Ribonucleoprotein</keyword>
<dbReference type="InterPro" id="IPR020592">
    <property type="entry name" value="Ribosomal_bS16_CS"/>
</dbReference>
<protein>
    <recommendedName>
        <fullName evidence="3">Small ribosomal subunit protein bS16</fullName>
    </recommendedName>
</protein>
<dbReference type="Gene3D" id="3.30.1320.10">
    <property type="match status" value="1"/>
</dbReference>
<dbReference type="PANTHER" id="PTHR12919:SF20">
    <property type="entry name" value="SMALL RIBOSOMAL SUBUNIT PROTEIN BS16M"/>
    <property type="match status" value="1"/>
</dbReference>
<dbReference type="AlphaFoldDB" id="A0A0B5FGM4"/>
<dbReference type="GO" id="GO:0005737">
    <property type="term" value="C:cytoplasm"/>
    <property type="evidence" value="ECO:0007669"/>
    <property type="project" value="UniProtKB-ARBA"/>
</dbReference>
<dbReference type="GO" id="GO:0003735">
    <property type="term" value="F:structural constituent of ribosome"/>
    <property type="evidence" value="ECO:0007669"/>
    <property type="project" value="InterPro"/>
</dbReference>
<dbReference type="PROSITE" id="PS00732">
    <property type="entry name" value="RIBOSOMAL_S16"/>
    <property type="match status" value="1"/>
</dbReference>
<keyword evidence="1 3" id="KW-0689">Ribosomal protein</keyword>
<keyword evidence="5" id="KW-1185">Reference proteome</keyword>
<evidence type="ECO:0000256" key="1">
    <source>
        <dbReference type="ARBA" id="ARBA00022980"/>
    </source>
</evidence>
<dbReference type="HOGENOM" id="CLU_100590_5_0_7"/>
<evidence type="ECO:0000313" key="5">
    <source>
        <dbReference type="Proteomes" id="UP000035036"/>
    </source>
</evidence>
<dbReference type="PANTHER" id="PTHR12919">
    <property type="entry name" value="30S RIBOSOMAL PROTEIN S16"/>
    <property type="match status" value="1"/>
</dbReference>
<gene>
    <name evidence="3 4" type="primary">rpsP</name>
    <name evidence="4" type="ORF">GSUB_13110</name>
</gene>
<organism evidence="4 5">
    <name type="scientific">Geoalkalibacter subterraneus</name>
    <dbReference type="NCBI Taxonomy" id="483547"/>
    <lineage>
        <taxon>Bacteria</taxon>
        <taxon>Pseudomonadati</taxon>
        <taxon>Thermodesulfobacteriota</taxon>
        <taxon>Desulfuromonadia</taxon>
        <taxon>Desulfuromonadales</taxon>
        <taxon>Geoalkalibacteraceae</taxon>
        <taxon>Geoalkalibacter</taxon>
    </lineage>
</organism>
<evidence type="ECO:0000313" key="4">
    <source>
        <dbReference type="EMBL" id="AJF07312.1"/>
    </source>
</evidence>
<dbReference type="OrthoDB" id="9807878at2"/>
<dbReference type="SUPFAM" id="SSF54565">
    <property type="entry name" value="Ribosomal protein S16"/>
    <property type="match status" value="1"/>
</dbReference>
<dbReference type="NCBIfam" id="TIGR00002">
    <property type="entry name" value="S16"/>
    <property type="match status" value="1"/>
</dbReference>
<evidence type="ECO:0000256" key="2">
    <source>
        <dbReference type="ARBA" id="ARBA00023274"/>
    </source>
</evidence>
<dbReference type="HAMAP" id="MF_00385">
    <property type="entry name" value="Ribosomal_bS16"/>
    <property type="match status" value="1"/>
</dbReference>
<dbReference type="GO" id="GO:0006412">
    <property type="term" value="P:translation"/>
    <property type="evidence" value="ECO:0007669"/>
    <property type="project" value="UniProtKB-UniRule"/>
</dbReference>
<dbReference type="InterPro" id="IPR023803">
    <property type="entry name" value="Ribosomal_bS16_dom_sf"/>
</dbReference>